<organism evidence="1 2">
    <name type="scientific">Rhizopus microsporus ATCC 52813</name>
    <dbReference type="NCBI Taxonomy" id="1340429"/>
    <lineage>
        <taxon>Eukaryota</taxon>
        <taxon>Fungi</taxon>
        <taxon>Fungi incertae sedis</taxon>
        <taxon>Mucoromycota</taxon>
        <taxon>Mucoromycotina</taxon>
        <taxon>Mucoromycetes</taxon>
        <taxon>Mucorales</taxon>
        <taxon>Mucorineae</taxon>
        <taxon>Rhizopodaceae</taxon>
        <taxon>Rhizopus</taxon>
    </lineage>
</organism>
<dbReference type="AlphaFoldDB" id="A0A2G4SJI1"/>
<evidence type="ECO:0000313" key="2">
    <source>
        <dbReference type="Proteomes" id="UP000242254"/>
    </source>
</evidence>
<dbReference type="STRING" id="1340429.A0A2G4SJI1"/>
<reference evidence="1 2" key="1">
    <citation type="journal article" date="2016" name="Proc. Natl. Acad. Sci. U.S.A.">
        <title>Lipid metabolic changes in an early divergent fungus govern the establishment of a mutualistic symbiosis with endobacteria.</title>
        <authorList>
            <person name="Lastovetsky O.A."/>
            <person name="Gaspar M.L."/>
            <person name="Mondo S.J."/>
            <person name="LaButti K.M."/>
            <person name="Sandor L."/>
            <person name="Grigoriev I.V."/>
            <person name="Henry S.A."/>
            <person name="Pawlowska T.E."/>
        </authorList>
    </citation>
    <scope>NUCLEOTIDE SEQUENCE [LARGE SCALE GENOMIC DNA]</scope>
    <source>
        <strain evidence="1 2">ATCC 52813</strain>
    </source>
</reference>
<evidence type="ECO:0000313" key="1">
    <source>
        <dbReference type="EMBL" id="PHZ08925.1"/>
    </source>
</evidence>
<accession>A0A2G4SJI1</accession>
<dbReference type="RefSeq" id="XP_023462633.1">
    <property type="nucleotide sequence ID" value="XM_023615553.1"/>
</dbReference>
<dbReference type="GeneID" id="35446541"/>
<gene>
    <name evidence="1" type="ORF">RHIMIDRAFT_67816</name>
</gene>
<name>A0A2G4SJI1_RHIZD</name>
<dbReference type="Proteomes" id="UP000242254">
    <property type="component" value="Unassembled WGS sequence"/>
</dbReference>
<keyword evidence="2" id="KW-1185">Reference proteome</keyword>
<sequence length="217" mass="24852">MELSKTETIALLVSNKEETVTGPIFIKSQSQHGWNLSLKVGDKQHAWDFNQCVKADLQGNLTEKYQELINLAMNGYNAAALYLSIGSLYLYENRHQSHEAILSQLKDTIASAKNPIHIEYVYMCVTDDECYDCRKDKWHSASSVFEAGLDSFMKEVSSIDDIWKKVKTGCKLPFVLKILLHDKVTKRHGHLLIIDLLHPKFFTDITSKIHYSFISLR</sequence>
<protein>
    <submittedName>
        <fullName evidence="1">Uncharacterized protein</fullName>
    </submittedName>
</protein>
<dbReference type="EMBL" id="KZ303861">
    <property type="protein sequence ID" value="PHZ08925.1"/>
    <property type="molecule type" value="Genomic_DNA"/>
</dbReference>
<proteinExistence type="predicted"/>